<keyword evidence="2" id="KW-0472">Membrane</keyword>
<name>A0A7S4AAF4_9STRA</name>
<evidence type="ECO:0000256" key="2">
    <source>
        <dbReference type="SAM" id="Phobius"/>
    </source>
</evidence>
<feature type="compositionally biased region" description="Polar residues" evidence="1">
    <location>
        <begin position="388"/>
        <end position="415"/>
    </location>
</feature>
<feature type="transmembrane region" description="Helical" evidence="2">
    <location>
        <begin position="129"/>
        <end position="160"/>
    </location>
</feature>
<feature type="transmembrane region" description="Helical" evidence="2">
    <location>
        <begin position="89"/>
        <end position="109"/>
    </location>
</feature>
<gene>
    <name evidence="3" type="ORF">PAUS00366_LOCUS1649</name>
</gene>
<feature type="compositionally biased region" description="Basic and acidic residues" evidence="1">
    <location>
        <begin position="467"/>
        <end position="478"/>
    </location>
</feature>
<feature type="transmembrane region" description="Helical" evidence="2">
    <location>
        <begin position="181"/>
        <end position="203"/>
    </location>
</feature>
<proteinExistence type="predicted"/>
<feature type="transmembrane region" description="Helical" evidence="2">
    <location>
        <begin position="209"/>
        <end position="236"/>
    </location>
</feature>
<feature type="region of interest" description="Disordered" evidence="1">
    <location>
        <begin position="388"/>
        <end position="419"/>
    </location>
</feature>
<sequence>MLCQEQDLPDAAKKIGKVETLPKPLPLKQRTSSCTDRRDFTPNTWLSLLQLIKFREYFITVNHFSIWRRHNAWSMENGKDLRAYITQRYASAMVFMSLLLSTEFGVLFNSSAITSQVRANLVEAHWNTVGFWAGLFIIIAALFTILSLISTFTFTAMISAIDEANAHCILRSSIGQYATELPGILIVVSIYSFLISFMSFFFILLPVGYFSFCLLLGTVGLFVHVVSVFSSFGRIIMHTGAMSKARIFSSDYEEFLVPHSLHSNLLAKAKCNVKNNISIMRQYRQKQKPIDCFLLEEELYDYLSGMQTIDQNLTMYNGIGNTATLNRKRADSKVRFADEEMSLASSRTQDIEEKVDQISENGRPTNALPFRHYRSLTPLSNVSDGWLQHGNQLSSTRSTISGDTTPSTSSRNFFNPSDRPQVVSAQLKPENVSSFRSVSNASLELWLQGSSSKPGGEYESQPTIKSPRNDEMKDEKKAGPVPLLPTVPPKPVLFNSTWSSSGSNERTKVEEKYAGSPKCELAIRPKLDLKPFLYRHADGREMSEDERFAFDYGDFGNKSIEGGNHVMYEANENVCNDGWDPKTESDGSINQTENERTRLLK</sequence>
<organism evidence="3">
    <name type="scientific">Pseudo-nitzschia australis</name>
    <dbReference type="NCBI Taxonomy" id="44445"/>
    <lineage>
        <taxon>Eukaryota</taxon>
        <taxon>Sar</taxon>
        <taxon>Stramenopiles</taxon>
        <taxon>Ochrophyta</taxon>
        <taxon>Bacillariophyta</taxon>
        <taxon>Bacillariophyceae</taxon>
        <taxon>Bacillariophycidae</taxon>
        <taxon>Bacillariales</taxon>
        <taxon>Bacillariaceae</taxon>
        <taxon>Pseudo-nitzschia</taxon>
    </lineage>
</organism>
<evidence type="ECO:0000256" key="1">
    <source>
        <dbReference type="SAM" id="MobiDB-lite"/>
    </source>
</evidence>
<dbReference type="AlphaFoldDB" id="A0A7S4AAF4"/>
<keyword evidence="2" id="KW-0812">Transmembrane</keyword>
<reference evidence="3" key="1">
    <citation type="submission" date="2021-01" db="EMBL/GenBank/DDBJ databases">
        <authorList>
            <person name="Corre E."/>
            <person name="Pelletier E."/>
            <person name="Niang G."/>
            <person name="Scheremetjew M."/>
            <person name="Finn R."/>
            <person name="Kale V."/>
            <person name="Holt S."/>
            <person name="Cochrane G."/>
            <person name="Meng A."/>
            <person name="Brown T."/>
            <person name="Cohen L."/>
        </authorList>
    </citation>
    <scope>NUCLEOTIDE SEQUENCE</scope>
    <source>
        <strain evidence="3">10249 10 AB</strain>
    </source>
</reference>
<feature type="region of interest" description="Disordered" evidence="1">
    <location>
        <begin position="576"/>
        <end position="601"/>
    </location>
</feature>
<keyword evidence="2" id="KW-1133">Transmembrane helix</keyword>
<feature type="region of interest" description="Disordered" evidence="1">
    <location>
        <begin position="449"/>
        <end position="489"/>
    </location>
</feature>
<evidence type="ECO:0000313" key="3">
    <source>
        <dbReference type="EMBL" id="CAE0708929.1"/>
    </source>
</evidence>
<dbReference type="EMBL" id="HBIX01002227">
    <property type="protein sequence ID" value="CAE0708929.1"/>
    <property type="molecule type" value="Transcribed_RNA"/>
</dbReference>
<protein>
    <submittedName>
        <fullName evidence="3">Uncharacterized protein</fullName>
    </submittedName>
</protein>
<accession>A0A7S4AAF4</accession>